<gene>
    <name evidence="4" type="primary">PRRC2B_1</name>
    <name evidence="4" type="ORF">P7K49_001873</name>
</gene>
<feature type="compositionally biased region" description="Polar residues" evidence="2">
    <location>
        <begin position="310"/>
        <end position="339"/>
    </location>
</feature>
<evidence type="ECO:0000313" key="5">
    <source>
        <dbReference type="Proteomes" id="UP001266305"/>
    </source>
</evidence>
<feature type="region of interest" description="Disordered" evidence="2">
    <location>
        <begin position="144"/>
        <end position="171"/>
    </location>
</feature>
<evidence type="ECO:0000256" key="2">
    <source>
        <dbReference type="SAM" id="MobiDB-lite"/>
    </source>
</evidence>
<evidence type="ECO:0000313" key="4">
    <source>
        <dbReference type="EMBL" id="KAK2120487.1"/>
    </source>
</evidence>
<feature type="region of interest" description="Disordered" evidence="2">
    <location>
        <begin position="50"/>
        <end position="105"/>
    </location>
</feature>
<protein>
    <submittedName>
        <fullName evidence="4">Protein prrc2b</fullName>
    </submittedName>
</protein>
<feature type="domain" description="BAT2 N-terminal" evidence="3">
    <location>
        <begin position="1"/>
        <end position="100"/>
    </location>
</feature>
<keyword evidence="1" id="KW-0597">Phosphoprotein</keyword>
<comment type="caution">
    <text evidence="4">The sequence shown here is derived from an EMBL/GenBank/DDBJ whole genome shotgun (WGS) entry which is preliminary data.</text>
</comment>
<evidence type="ECO:0000256" key="1">
    <source>
        <dbReference type="ARBA" id="ARBA00022553"/>
    </source>
</evidence>
<dbReference type="PANTHER" id="PTHR14038:SF4">
    <property type="entry name" value="PROTEIN PRRC2B"/>
    <property type="match status" value="1"/>
</dbReference>
<dbReference type="EMBL" id="JASSZA010000001">
    <property type="protein sequence ID" value="KAK2120487.1"/>
    <property type="molecule type" value="Genomic_DNA"/>
</dbReference>
<dbReference type="Proteomes" id="UP001266305">
    <property type="component" value="Unassembled WGS sequence"/>
</dbReference>
<feature type="compositionally biased region" description="Polar residues" evidence="2">
    <location>
        <begin position="144"/>
        <end position="155"/>
    </location>
</feature>
<evidence type="ECO:0000259" key="3">
    <source>
        <dbReference type="Pfam" id="PF07001"/>
    </source>
</evidence>
<feature type="compositionally biased region" description="Gly residues" evidence="2">
    <location>
        <begin position="463"/>
        <end position="474"/>
    </location>
</feature>
<keyword evidence="5" id="KW-1185">Reference proteome</keyword>
<feature type="region of interest" description="Disordered" evidence="2">
    <location>
        <begin position="266"/>
        <end position="360"/>
    </location>
</feature>
<feature type="region of interest" description="Disordered" evidence="2">
    <location>
        <begin position="452"/>
        <end position="486"/>
    </location>
</feature>
<dbReference type="PANTHER" id="PTHR14038">
    <property type="entry name" value="BAT2 HLA-B-ASSOCIATED TRANSCRIPT 2"/>
    <property type="match status" value="1"/>
</dbReference>
<proteinExistence type="predicted"/>
<dbReference type="Pfam" id="PF07001">
    <property type="entry name" value="BAT2_N"/>
    <property type="match status" value="1"/>
</dbReference>
<dbReference type="InterPro" id="IPR033184">
    <property type="entry name" value="PRRC2"/>
</dbReference>
<dbReference type="InterPro" id="IPR009738">
    <property type="entry name" value="BAT2_N"/>
</dbReference>
<accession>A0ABQ9WJM7</accession>
<sequence length="502" mass="54312">MSDRLGQITKGKDGKSKYSTLSLFDKYKGKSVDAIRSSVIPRHGLQSLGKVAAARRMPPPANLPSLKSENKGNDPNIVIVPKDGTGWANKQDQQDPKSEGQLYWSSSPRDEVRVELWLRHRPRCGSLLPGGHILSPRYQVASGPTISSATASQPPESLPQPGLQKSVSNLQKPTQSISQEVLGICLNELLKGQHYTKEGQPILELAQGPPYPNTNSVPGGPKSWAQLNGKPVGHEGDLHIFDTDRSVGLRGSSRLLSFSPEEFPTLKAAGGQDKAGKEKGVLDLSYGPGPSLRPQNVTSWREGGGRHIISATSLSTSPTELGSRNSSTGDGAPSSACTSDSKDPSLRPAQPVRKGASQFMGNVYHPPTYHDMLPAFMCSPKSSENQGTVERGSFPLPQLRLEPRVPFRQFQMNDQDGKENRLGVSRPLHPLRQLVERVPRPTIINAENLKGLDDLDTDADDGWAGGQRSPGGLDGQDQSLPVLTRDGNPLAPLCVFPWQDRD</sequence>
<name>A0ABQ9WJM7_SAGOE</name>
<organism evidence="4 5">
    <name type="scientific">Saguinus oedipus</name>
    <name type="common">Cotton-top tamarin</name>
    <name type="synonym">Oedipomidas oedipus</name>
    <dbReference type="NCBI Taxonomy" id="9490"/>
    <lineage>
        <taxon>Eukaryota</taxon>
        <taxon>Metazoa</taxon>
        <taxon>Chordata</taxon>
        <taxon>Craniata</taxon>
        <taxon>Vertebrata</taxon>
        <taxon>Euteleostomi</taxon>
        <taxon>Mammalia</taxon>
        <taxon>Eutheria</taxon>
        <taxon>Euarchontoglires</taxon>
        <taxon>Primates</taxon>
        <taxon>Haplorrhini</taxon>
        <taxon>Platyrrhini</taxon>
        <taxon>Cebidae</taxon>
        <taxon>Callitrichinae</taxon>
        <taxon>Saguinus</taxon>
    </lineage>
</organism>
<reference evidence="4 5" key="1">
    <citation type="submission" date="2023-05" db="EMBL/GenBank/DDBJ databases">
        <title>B98-5 Cell Line De Novo Hybrid Assembly: An Optical Mapping Approach.</title>
        <authorList>
            <person name="Kananen K."/>
            <person name="Auerbach J.A."/>
            <person name="Kautto E."/>
            <person name="Blachly J.S."/>
        </authorList>
    </citation>
    <scope>NUCLEOTIDE SEQUENCE [LARGE SCALE GENOMIC DNA]</scope>
    <source>
        <strain evidence="4">B95-8</strain>
        <tissue evidence="4">Cell line</tissue>
    </source>
</reference>